<dbReference type="InterPro" id="IPR029034">
    <property type="entry name" value="Cystine-knot_cytokine"/>
</dbReference>
<dbReference type="PANTHER" id="PTHR39940:SF1">
    <property type="entry name" value="PROTHORACICOTROPIC HORMONE, ISOFORM F"/>
    <property type="match status" value="1"/>
</dbReference>
<name>A0A2T7NPG6_POMCA</name>
<evidence type="ECO:0000313" key="2">
    <source>
        <dbReference type="EMBL" id="PVD23043.1"/>
    </source>
</evidence>
<comment type="caution">
    <text evidence="2">The sequence shown here is derived from an EMBL/GenBank/DDBJ whole genome shotgun (WGS) entry which is preliminary data.</text>
</comment>
<organism evidence="2 3">
    <name type="scientific">Pomacea canaliculata</name>
    <name type="common">Golden apple snail</name>
    <dbReference type="NCBI Taxonomy" id="400727"/>
    <lineage>
        <taxon>Eukaryota</taxon>
        <taxon>Metazoa</taxon>
        <taxon>Spiralia</taxon>
        <taxon>Lophotrochozoa</taxon>
        <taxon>Mollusca</taxon>
        <taxon>Gastropoda</taxon>
        <taxon>Caenogastropoda</taxon>
        <taxon>Architaenioglossa</taxon>
        <taxon>Ampullarioidea</taxon>
        <taxon>Ampullariidae</taxon>
        <taxon>Pomacea</taxon>
    </lineage>
</organism>
<dbReference type="SUPFAM" id="SSF57501">
    <property type="entry name" value="Cystine-knot cytokines"/>
    <property type="match status" value="1"/>
</dbReference>
<dbReference type="PANTHER" id="PTHR39940">
    <property type="entry name" value="PROTHORACICOTROPIC HORMONE, ISOFORM F"/>
    <property type="match status" value="1"/>
</dbReference>
<reference evidence="2 3" key="1">
    <citation type="submission" date="2018-04" db="EMBL/GenBank/DDBJ databases">
        <title>The genome of golden apple snail Pomacea canaliculata provides insight into stress tolerance and invasive adaptation.</title>
        <authorList>
            <person name="Liu C."/>
            <person name="Liu B."/>
            <person name="Ren Y."/>
            <person name="Zhang Y."/>
            <person name="Wang H."/>
            <person name="Li S."/>
            <person name="Jiang F."/>
            <person name="Yin L."/>
            <person name="Zhang G."/>
            <person name="Qian W."/>
            <person name="Fan W."/>
        </authorList>
    </citation>
    <scope>NUCLEOTIDE SEQUENCE [LARGE SCALE GENOMIC DNA]</scope>
    <source>
        <strain evidence="2">SZHN2017</strain>
        <tissue evidence="2">Muscle</tissue>
    </source>
</reference>
<dbReference type="OrthoDB" id="5950649at2759"/>
<dbReference type="AlphaFoldDB" id="A0A2T7NPG6"/>
<dbReference type="Gene3D" id="2.10.90.10">
    <property type="entry name" value="Cystine-knot cytokines"/>
    <property type="match status" value="1"/>
</dbReference>
<proteinExistence type="predicted"/>
<dbReference type="EMBL" id="PZQS01000010">
    <property type="protein sequence ID" value="PVD23043.1"/>
    <property type="molecule type" value="Genomic_DNA"/>
</dbReference>
<sequence length="332" mass="38161">MVGGRCLASSWIEENGDSVNLRAQFCKPVSEDHLRSMLGEAFDPSRMLTEDMAAAKRTDPSRLGHLTDDVEDRSAVEPYYQEDDPNSERDLDEIVDIDAGWQEDIKDEVVDIEEDEEKDLRSEASLFKKEHEIESALADSTDVDRLKLNKQAEATAGQLSSLLSYMKRRRRASSGDEQVPPEATDDILGKVNKKNDSLLPLRLFLSGKNKKLRRKLKKVYRKKAKKLAGKPLPWQCTLEEKWLRLKEGYFPTLLQEGKCTTDKCFYRLYDCNPQLYPVKILKRDPDYCNPLPSISLNTTYEQKWNIVRYFVTVGCTCGIKDQKTGQPRRRKT</sequence>
<dbReference type="Proteomes" id="UP000245119">
    <property type="component" value="Linkage Group LG10"/>
</dbReference>
<feature type="region of interest" description="Disordered" evidence="1">
    <location>
        <begin position="55"/>
        <end position="88"/>
    </location>
</feature>
<evidence type="ECO:0000313" key="3">
    <source>
        <dbReference type="Proteomes" id="UP000245119"/>
    </source>
</evidence>
<keyword evidence="3" id="KW-1185">Reference proteome</keyword>
<accession>A0A2T7NPG6</accession>
<dbReference type="InterPro" id="IPR052876">
    <property type="entry name" value="Insect_Hormone_Regulators"/>
</dbReference>
<gene>
    <name evidence="2" type="ORF">C0Q70_16305</name>
</gene>
<feature type="compositionally biased region" description="Basic and acidic residues" evidence="1">
    <location>
        <begin position="55"/>
        <end position="75"/>
    </location>
</feature>
<evidence type="ECO:0000256" key="1">
    <source>
        <dbReference type="SAM" id="MobiDB-lite"/>
    </source>
</evidence>
<protein>
    <submittedName>
        <fullName evidence="2">Uncharacterized protein</fullName>
    </submittedName>
</protein>